<dbReference type="Proteomes" id="UP000321947">
    <property type="component" value="Unassembled WGS sequence"/>
</dbReference>
<dbReference type="EMBL" id="SSTD01012901">
    <property type="protein sequence ID" value="TYK08348.1"/>
    <property type="molecule type" value="Genomic_DNA"/>
</dbReference>
<accession>A0A5A7TVV5</accession>
<proteinExistence type="predicted"/>
<name>A0A5A7TVV5_CUCMM</name>
<evidence type="ECO:0000313" key="3">
    <source>
        <dbReference type="Proteomes" id="UP000321393"/>
    </source>
</evidence>
<organism evidence="1 3">
    <name type="scientific">Cucumis melo var. makuwa</name>
    <name type="common">Oriental melon</name>
    <dbReference type="NCBI Taxonomy" id="1194695"/>
    <lineage>
        <taxon>Eukaryota</taxon>
        <taxon>Viridiplantae</taxon>
        <taxon>Streptophyta</taxon>
        <taxon>Embryophyta</taxon>
        <taxon>Tracheophyta</taxon>
        <taxon>Spermatophyta</taxon>
        <taxon>Magnoliopsida</taxon>
        <taxon>eudicotyledons</taxon>
        <taxon>Gunneridae</taxon>
        <taxon>Pentapetalae</taxon>
        <taxon>rosids</taxon>
        <taxon>fabids</taxon>
        <taxon>Cucurbitales</taxon>
        <taxon>Cucurbitaceae</taxon>
        <taxon>Benincaseae</taxon>
        <taxon>Cucumis</taxon>
    </lineage>
</organism>
<gene>
    <name evidence="2" type="ORF">E5676_scaffold648G001530</name>
    <name evidence="1" type="ORF">E6C27_scaffold115G002010</name>
</gene>
<dbReference type="AlphaFoldDB" id="A0A5A7TVV5"/>
<evidence type="ECO:0000313" key="4">
    <source>
        <dbReference type="Proteomes" id="UP000321947"/>
    </source>
</evidence>
<dbReference type="EMBL" id="SSTE01013117">
    <property type="protein sequence ID" value="KAA0047693.1"/>
    <property type="molecule type" value="Genomic_DNA"/>
</dbReference>
<dbReference type="OrthoDB" id="1937173at2759"/>
<sequence>MMLVGFTSLLRPKEEVFGMGRWRFGRRGRGGGGLVSRPVDYHKMDRVPRVLCLGRHQQCRQKGVVGRPRQQGKVYAMTEQEVEDALDVITEPLSERLAVYTLVGDVLLVSEMLRNCEVLVECIDDLSGLPPDREIEFTIELFLGTTPIS</sequence>
<reference evidence="3 4" key="1">
    <citation type="submission" date="2019-08" db="EMBL/GenBank/DDBJ databases">
        <title>Draft genome sequences of two oriental melons (Cucumis melo L. var makuwa).</title>
        <authorList>
            <person name="Kwon S.-Y."/>
        </authorList>
    </citation>
    <scope>NUCLEOTIDE SEQUENCE [LARGE SCALE GENOMIC DNA]</scope>
    <source>
        <strain evidence="4">cv. Chang Bougi</strain>
        <strain evidence="3">cv. SW 3</strain>
        <tissue evidence="1">Leaf</tissue>
    </source>
</reference>
<evidence type="ECO:0000313" key="2">
    <source>
        <dbReference type="EMBL" id="TYK08348.1"/>
    </source>
</evidence>
<comment type="caution">
    <text evidence="1">The sequence shown here is derived from an EMBL/GenBank/DDBJ whole genome shotgun (WGS) entry which is preliminary data.</text>
</comment>
<evidence type="ECO:0000313" key="1">
    <source>
        <dbReference type="EMBL" id="KAA0047693.1"/>
    </source>
</evidence>
<protein>
    <submittedName>
        <fullName evidence="1">Uncharacterized protein</fullName>
    </submittedName>
</protein>
<dbReference type="Proteomes" id="UP000321393">
    <property type="component" value="Unassembled WGS sequence"/>
</dbReference>